<dbReference type="AlphaFoldDB" id="A0A2N6K1V2"/>
<comment type="caution">
    <text evidence="1">The sequence shown here is derived from an EMBL/GenBank/DDBJ whole genome shotgun (WGS) entry which is preliminary data.</text>
</comment>
<accession>A0A2N6K1V2</accession>
<evidence type="ECO:0000313" key="1">
    <source>
        <dbReference type="EMBL" id="PLZ88772.1"/>
    </source>
</evidence>
<keyword evidence="2" id="KW-1185">Reference proteome</keyword>
<sequence>MGKCDRFSAEIINQKISEIYLGLCWMQPSLYLIVWVKTPACQICLENGCEGVGVCRRVAA</sequence>
<name>A0A2N6K1V2_FISMU</name>
<dbReference type="EMBL" id="NRQW01000322">
    <property type="protein sequence ID" value="PLZ88772.1"/>
    <property type="molecule type" value="Genomic_DNA"/>
</dbReference>
<organism evidence="1 2">
    <name type="scientific">Fischerella muscicola CCMEE 5323</name>
    <dbReference type="NCBI Taxonomy" id="2019572"/>
    <lineage>
        <taxon>Bacteria</taxon>
        <taxon>Bacillati</taxon>
        <taxon>Cyanobacteriota</taxon>
        <taxon>Cyanophyceae</taxon>
        <taxon>Nostocales</taxon>
        <taxon>Hapalosiphonaceae</taxon>
        <taxon>Fischerella</taxon>
    </lineage>
</organism>
<proteinExistence type="predicted"/>
<reference evidence="1 2" key="1">
    <citation type="submission" date="2017-08" db="EMBL/GenBank/DDBJ databases">
        <title>Genomes of Fischerella (Mastigocladus) sp. strains.</title>
        <authorList>
            <person name="Miller S.R."/>
        </authorList>
    </citation>
    <scope>NUCLEOTIDE SEQUENCE [LARGE SCALE GENOMIC DNA]</scope>
    <source>
        <strain evidence="1 2">CCMEE 5323</strain>
    </source>
</reference>
<gene>
    <name evidence="1" type="ORF">CEN44_14605</name>
</gene>
<evidence type="ECO:0000313" key="2">
    <source>
        <dbReference type="Proteomes" id="UP000235036"/>
    </source>
</evidence>
<protein>
    <submittedName>
        <fullName evidence="1">Uncharacterized protein</fullName>
    </submittedName>
</protein>
<dbReference type="Proteomes" id="UP000235036">
    <property type="component" value="Unassembled WGS sequence"/>
</dbReference>